<dbReference type="KEGG" id="broo:brsh051_06490"/>
<dbReference type="GO" id="GO:0022857">
    <property type="term" value="F:transmembrane transporter activity"/>
    <property type="evidence" value="ECO:0007669"/>
    <property type="project" value="InterPro"/>
</dbReference>
<feature type="transmembrane region" description="Helical" evidence="6">
    <location>
        <begin position="43"/>
        <end position="63"/>
    </location>
</feature>
<evidence type="ECO:0000313" key="7">
    <source>
        <dbReference type="EMBL" id="BEH01368.1"/>
    </source>
</evidence>
<evidence type="ECO:0000256" key="2">
    <source>
        <dbReference type="ARBA" id="ARBA00022475"/>
    </source>
</evidence>
<keyword evidence="5 6" id="KW-0472">Membrane</keyword>
<evidence type="ECO:0000313" key="8">
    <source>
        <dbReference type="Proteomes" id="UP001431656"/>
    </source>
</evidence>
<feature type="transmembrane region" description="Helical" evidence="6">
    <location>
        <begin position="166"/>
        <end position="187"/>
    </location>
</feature>
<dbReference type="Proteomes" id="UP001431656">
    <property type="component" value="Chromosome"/>
</dbReference>
<feature type="transmembrane region" description="Helical" evidence="6">
    <location>
        <begin position="137"/>
        <end position="154"/>
    </location>
</feature>
<keyword evidence="2" id="KW-1003">Cell membrane</keyword>
<feature type="transmembrane region" description="Helical" evidence="6">
    <location>
        <begin position="380"/>
        <end position="401"/>
    </location>
</feature>
<keyword evidence="4 6" id="KW-1133">Transmembrane helix</keyword>
<feature type="transmembrane region" description="Helical" evidence="6">
    <location>
        <begin position="84"/>
        <end position="117"/>
    </location>
</feature>
<dbReference type="Gene3D" id="1.20.1740.10">
    <property type="entry name" value="Amino acid/polyamine transporter I"/>
    <property type="match status" value="1"/>
</dbReference>
<feature type="transmembrane region" description="Helical" evidence="6">
    <location>
        <begin position="349"/>
        <end position="368"/>
    </location>
</feature>
<dbReference type="PIRSF" id="PIRSF006060">
    <property type="entry name" value="AA_transporter"/>
    <property type="match status" value="1"/>
</dbReference>
<feature type="transmembrane region" description="Helical" evidence="6">
    <location>
        <begin position="288"/>
        <end position="310"/>
    </location>
</feature>
<feature type="transmembrane region" description="Helical" evidence="6">
    <location>
        <begin position="12"/>
        <end position="31"/>
    </location>
</feature>
<dbReference type="InterPro" id="IPR050367">
    <property type="entry name" value="APC_superfamily"/>
</dbReference>
<dbReference type="GO" id="GO:0005886">
    <property type="term" value="C:plasma membrane"/>
    <property type="evidence" value="ECO:0007669"/>
    <property type="project" value="UniProtKB-SubCell"/>
</dbReference>
<evidence type="ECO:0000256" key="4">
    <source>
        <dbReference type="ARBA" id="ARBA00022989"/>
    </source>
</evidence>
<dbReference type="Pfam" id="PF13520">
    <property type="entry name" value="AA_permease_2"/>
    <property type="match status" value="1"/>
</dbReference>
<dbReference type="PROSITE" id="PS51257">
    <property type="entry name" value="PROKAR_LIPOPROTEIN"/>
    <property type="match status" value="1"/>
</dbReference>
<protein>
    <submittedName>
        <fullName evidence="7">APC family permease</fullName>
    </submittedName>
</protein>
<feature type="transmembrane region" description="Helical" evidence="6">
    <location>
        <begin position="452"/>
        <end position="472"/>
    </location>
</feature>
<organism evidence="7 8">
    <name type="scientific">Brooklawnia propionicigenes</name>
    <dbReference type="NCBI Taxonomy" id="3041175"/>
    <lineage>
        <taxon>Bacteria</taxon>
        <taxon>Bacillati</taxon>
        <taxon>Actinomycetota</taxon>
        <taxon>Actinomycetes</taxon>
        <taxon>Propionibacteriales</taxon>
        <taxon>Propionibacteriaceae</taxon>
        <taxon>Brooklawnia</taxon>
    </lineage>
</organism>
<dbReference type="AlphaFoldDB" id="A0AAN0K644"/>
<evidence type="ECO:0000256" key="3">
    <source>
        <dbReference type="ARBA" id="ARBA00022692"/>
    </source>
</evidence>
<dbReference type="RefSeq" id="WP_286267527.1">
    <property type="nucleotide sequence ID" value="NZ_AP028056.1"/>
</dbReference>
<gene>
    <name evidence="7" type="ORF">brsh051_06490</name>
</gene>
<dbReference type="EMBL" id="AP028056">
    <property type="protein sequence ID" value="BEH01368.1"/>
    <property type="molecule type" value="Genomic_DNA"/>
</dbReference>
<reference evidence="7" key="1">
    <citation type="journal article" date="2024" name="Int. J. Syst. Evol. Microbiol.">
        <title>Brooklawnia propionicigenes sp. nov., a facultatively anaerobic, propionate-producing bacterium isolated from a methanogenic reactor treating waste from cattle farms.</title>
        <authorList>
            <person name="Akita Y."/>
            <person name="Ueki A."/>
            <person name="Tonouchi A."/>
            <person name="Sugawara Y."/>
            <person name="Honma S."/>
            <person name="Kaku N."/>
            <person name="Ueki K."/>
        </authorList>
    </citation>
    <scope>NUCLEOTIDE SEQUENCE</scope>
    <source>
        <strain evidence="7">SH051</strain>
    </source>
</reference>
<evidence type="ECO:0000256" key="1">
    <source>
        <dbReference type="ARBA" id="ARBA00004651"/>
    </source>
</evidence>
<feature type="transmembrane region" description="Helical" evidence="6">
    <location>
        <begin position="413"/>
        <end position="432"/>
    </location>
</feature>
<feature type="transmembrane region" description="Helical" evidence="6">
    <location>
        <begin position="207"/>
        <end position="227"/>
    </location>
</feature>
<evidence type="ECO:0000256" key="5">
    <source>
        <dbReference type="ARBA" id="ARBA00023136"/>
    </source>
</evidence>
<dbReference type="InterPro" id="IPR002293">
    <property type="entry name" value="AA/rel_permease1"/>
</dbReference>
<dbReference type="PANTHER" id="PTHR42770:SF7">
    <property type="entry name" value="MEMBRANE PROTEIN"/>
    <property type="match status" value="1"/>
</dbReference>
<sequence>MTGKGLAAGKIGLLGAIVLGVSCIAPAYTLSGALGPTTGAVGYQLPAIFLAGFIPMVLVAIGYRELNKAMPDSGTTFTWCTKAFGPWLGWLGGWGLLISTVLVLSNLAGIAVDFFYLMLSQLTGNAALADLTRNVPLNIVTCLVFVAIASYIAYRGLDATQRVQYILVGFQVTVLVLYSVLAINHVVNGTAFDAQTPTLAWFNPAEIPTWSAFAAGISLSVFIFWGWDVVLTLNEETKGAAVTPGRAATGTIFTILALYLLIAISTLSFAGIGSEGLGLTNPDVQENIFAALAGPVMGPFGILMSLAVLASSIASLQSTFASPARTMLAMGYYKALPARFARVSPTFRTPSFATITAAVVSGAFYAMMRFLSENVLWDTIAALGMMVCFYYGLTALAAVFYFRKEAFVNAKNFVTKFCAPLLGGLMLLGFFFQTWRDSMDPEFGSGSSIGGVGLVFVLGLVLLGVGVVLMVISAIRNPGFFRGEIIHRGTSVDPADDLVMGDLIDQIDPEN</sequence>
<keyword evidence="3 6" id="KW-0812">Transmembrane</keyword>
<feature type="transmembrane region" description="Helical" evidence="6">
    <location>
        <begin position="247"/>
        <end position="268"/>
    </location>
</feature>
<evidence type="ECO:0000256" key="6">
    <source>
        <dbReference type="SAM" id="Phobius"/>
    </source>
</evidence>
<name>A0AAN0K644_9ACTN</name>
<dbReference type="PANTHER" id="PTHR42770">
    <property type="entry name" value="AMINO ACID TRANSPORTER-RELATED"/>
    <property type="match status" value="1"/>
</dbReference>
<keyword evidence="8" id="KW-1185">Reference proteome</keyword>
<accession>A0AAN0K644</accession>
<proteinExistence type="predicted"/>
<comment type="subcellular location">
    <subcellularLocation>
        <location evidence="1">Cell membrane</location>
        <topology evidence="1">Multi-pass membrane protein</topology>
    </subcellularLocation>
</comment>